<dbReference type="SUPFAM" id="SSF161084">
    <property type="entry name" value="MAPEG domain-like"/>
    <property type="match status" value="1"/>
</dbReference>
<dbReference type="InterPro" id="IPR023352">
    <property type="entry name" value="MAPEG-like_dom_sf"/>
</dbReference>
<feature type="transmembrane region" description="Helical" evidence="5">
    <location>
        <begin position="49"/>
        <end position="73"/>
    </location>
</feature>
<keyword evidence="7" id="KW-1185">Reference proteome</keyword>
<comment type="caution">
    <text evidence="6">The sequence shown here is derived from an EMBL/GenBank/DDBJ whole genome shotgun (WGS) entry which is preliminary data.</text>
</comment>
<evidence type="ECO:0000313" key="7">
    <source>
        <dbReference type="Proteomes" id="UP001189429"/>
    </source>
</evidence>
<keyword evidence="2 5" id="KW-0812">Transmembrane</keyword>
<keyword evidence="3 5" id="KW-1133">Transmembrane helix</keyword>
<evidence type="ECO:0000256" key="3">
    <source>
        <dbReference type="ARBA" id="ARBA00022989"/>
    </source>
</evidence>
<evidence type="ECO:0000313" key="6">
    <source>
        <dbReference type="EMBL" id="CAK0852161.1"/>
    </source>
</evidence>
<evidence type="ECO:0000256" key="5">
    <source>
        <dbReference type="SAM" id="Phobius"/>
    </source>
</evidence>
<feature type="transmembrane region" description="Helical" evidence="5">
    <location>
        <begin position="94"/>
        <end position="115"/>
    </location>
</feature>
<evidence type="ECO:0000256" key="1">
    <source>
        <dbReference type="ARBA" id="ARBA00004370"/>
    </source>
</evidence>
<organism evidence="6 7">
    <name type="scientific">Prorocentrum cordatum</name>
    <dbReference type="NCBI Taxonomy" id="2364126"/>
    <lineage>
        <taxon>Eukaryota</taxon>
        <taxon>Sar</taxon>
        <taxon>Alveolata</taxon>
        <taxon>Dinophyceae</taxon>
        <taxon>Prorocentrales</taxon>
        <taxon>Prorocentraceae</taxon>
        <taxon>Prorocentrum</taxon>
    </lineage>
</organism>
<dbReference type="EMBL" id="CAUYUJ010015298">
    <property type="protein sequence ID" value="CAK0852161.1"/>
    <property type="molecule type" value="Genomic_DNA"/>
</dbReference>
<evidence type="ECO:0000256" key="4">
    <source>
        <dbReference type="ARBA" id="ARBA00023136"/>
    </source>
</evidence>
<proteinExistence type="predicted"/>
<feature type="transmembrane region" description="Helical" evidence="5">
    <location>
        <begin position="12"/>
        <end position="34"/>
    </location>
</feature>
<keyword evidence="4 5" id="KW-0472">Membrane</keyword>
<name>A0ABN9U0G0_9DINO</name>
<dbReference type="Proteomes" id="UP001189429">
    <property type="component" value="Unassembled WGS sequence"/>
</dbReference>
<comment type="subcellular location">
    <subcellularLocation>
        <location evidence="1">Membrane</location>
    </subcellularLocation>
</comment>
<evidence type="ECO:0000256" key="2">
    <source>
        <dbReference type="ARBA" id="ARBA00022692"/>
    </source>
</evidence>
<reference evidence="6" key="1">
    <citation type="submission" date="2023-10" db="EMBL/GenBank/DDBJ databases">
        <authorList>
            <person name="Chen Y."/>
            <person name="Shah S."/>
            <person name="Dougan E. K."/>
            <person name="Thang M."/>
            <person name="Chan C."/>
        </authorList>
    </citation>
    <scope>NUCLEOTIDE SEQUENCE [LARGE SCALE GENOMIC DNA]</scope>
</reference>
<protein>
    <submittedName>
        <fullName evidence="6">Uncharacterized protein</fullName>
    </submittedName>
</protein>
<dbReference type="Gene3D" id="1.20.120.550">
    <property type="entry name" value="Membrane associated eicosanoid/glutathione metabolism-like domain"/>
    <property type="match status" value="1"/>
</dbReference>
<dbReference type="InterPro" id="IPR001129">
    <property type="entry name" value="Membr-assoc_MAPEG"/>
</dbReference>
<accession>A0ABN9U0G0</accession>
<feature type="transmembrane region" description="Helical" evidence="5">
    <location>
        <begin position="148"/>
        <end position="166"/>
    </location>
</feature>
<sequence>MAKYPWGDENFTMSSLPVCMLISTVLVGGALIGVGPGGAVNGFPGPEDLYGVVGVTLGWIVMWYTFLGNQIAFKFAEMDESQKQTAANIADRGVINTIEQCIPFFLVLWLHALFVNPSTSAVLGWIYVVMRYLYPVCYGLYGKFNNMVEIPAQVNYAIIFYLFWAIVYKCTKASDFHTDLTNISPLLVPLVVFLSGVTTVMLFLVGSKPAAAVISKGVAWDAAYKPPLASQ</sequence>
<gene>
    <name evidence="6" type="ORF">PCOR1329_LOCUS44110</name>
</gene>
<feature type="transmembrane region" description="Helical" evidence="5">
    <location>
        <begin position="186"/>
        <end position="206"/>
    </location>
</feature>
<dbReference type="Pfam" id="PF01124">
    <property type="entry name" value="MAPEG"/>
    <property type="match status" value="1"/>
</dbReference>
<feature type="transmembrane region" description="Helical" evidence="5">
    <location>
        <begin position="121"/>
        <end position="141"/>
    </location>
</feature>